<feature type="domain" description="Cytidylate kinase" evidence="9">
    <location>
        <begin position="3"/>
        <end position="218"/>
    </location>
</feature>
<comment type="catalytic activity">
    <reaction evidence="7 8">
        <text>CMP + ATP = CDP + ADP</text>
        <dbReference type="Rhea" id="RHEA:11600"/>
        <dbReference type="ChEBI" id="CHEBI:30616"/>
        <dbReference type="ChEBI" id="CHEBI:58069"/>
        <dbReference type="ChEBI" id="CHEBI:60377"/>
        <dbReference type="ChEBI" id="CHEBI:456216"/>
        <dbReference type="EC" id="2.7.4.25"/>
    </reaction>
</comment>
<dbReference type="InterPro" id="IPR011994">
    <property type="entry name" value="Cytidylate_kinase_dom"/>
</dbReference>
<evidence type="ECO:0000256" key="6">
    <source>
        <dbReference type="ARBA" id="ARBA00047615"/>
    </source>
</evidence>
<keyword evidence="4 8" id="KW-0418">Kinase</keyword>
<dbReference type="NCBIfam" id="TIGR00017">
    <property type="entry name" value="cmk"/>
    <property type="match status" value="1"/>
</dbReference>
<evidence type="ECO:0000256" key="3">
    <source>
        <dbReference type="ARBA" id="ARBA00022741"/>
    </source>
</evidence>
<dbReference type="CDD" id="cd02020">
    <property type="entry name" value="CMPK"/>
    <property type="match status" value="1"/>
</dbReference>
<dbReference type="GO" id="GO:0036430">
    <property type="term" value="F:CMP kinase activity"/>
    <property type="evidence" value="ECO:0007669"/>
    <property type="project" value="RHEA"/>
</dbReference>
<comment type="similarity">
    <text evidence="1 8">Belongs to the cytidylate kinase family. Type 1 subfamily.</text>
</comment>
<dbReference type="GO" id="GO:0006220">
    <property type="term" value="P:pyrimidine nucleotide metabolic process"/>
    <property type="evidence" value="ECO:0007669"/>
    <property type="project" value="UniProtKB-UniRule"/>
</dbReference>
<dbReference type="Gene3D" id="3.40.50.300">
    <property type="entry name" value="P-loop containing nucleotide triphosphate hydrolases"/>
    <property type="match status" value="1"/>
</dbReference>
<evidence type="ECO:0000259" key="9">
    <source>
        <dbReference type="Pfam" id="PF02224"/>
    </source>
</evidence>
<keyword evidence="5 8" id="KW-0067">ATP-binding</keyword>
<dbReference type="InterPro" id="IPR003136">
    <property type="entry name" value="Cytidylate_kin"/>
</dbReference>
<dbReference type="HAMAP" id="MF_00238">
    <property type="entry name" value="Cytidyl_kinase_type1"/>
    <property type="match status" value="1"/>
</dbReference>
<evidence type="ECO:0000313" key="10">
    <source>
        <dbReference type="EMBL" id="AZA16285.1"/>
    </source>
</evidence>
<accession>A0A3G6JE51</accession>
<evidence type="ECO:0000256" key="2">
    <source>
        <dbReference type="ARBA" id="ARBA00022679"/>
    </source>
</evidence>
<dbReference type="RefSeq" id="WP_051975839.1">
    <property type="nucleotide sequence ID" value="NZ_CP046131.1"/>
</dbReference>
<feature type="binding site" evidence="8">
    <location>
        <begin position="7"/>
        <end position="15"/>
    </location>
    <ligand>
        <name>ATP</name>
        <dbReference type="ChEBI" id="CHEBI:30616"/>
    </ligand>
</feature>
<dbReference type="EMBL" id="CP031023">
    <property type="protein sequence ID" value="AZA16285.1"/>
    <property type="molecule type" value="Genomic_DNA"/>
</dbReference>
<evidence type="ECO:0000256" key="8">
    <source>
        <dbReference type="HAMAP-Rule" id="MF_00238"/>
    </source>
</evidence>
<evidence type="ECO:0000256" key="1">
    <source>
        <dbReference type="ARBA" id="ARBA00009427"/>
    </source>
</evidence>
<gene>
    <name evidence="8" type="primary">cmk</name>
    <name evidence="10" type="ORF">DQL93_07090</name>
</gene>
<reference evidence="10" key="1">
    <citation type="submission" date="2018-07" db="EMBL/GenBank/DDBJ databases">
        <authorList>
            <person name="Somerville V."/>
        </authorList>
    </citation>
    <scope>NUCLEOTIDE SEQUENCE</scope>
    <source>
        <strain evidence="10">NWC_2_2</strain>
    </source>
</reference>
<comment type="subcellular location">
    <subcellularLocation>
        <location evidence="8">Cytoplasm</location>
    </subcellularLocation>
</comment>
<organism evidence="10">
    <name type="scientific">Lactobacillus delbrueckii subsp. lactis</name>
    <dbReference type="NCBI Taxonomy" id="29397"/>
    <lineage>
        <taxon>Bacteria</taxon>
        <taxon>Bacillati</taxon>
        <taxon>Bacillota</taxon>
        <taxon>Bacilli</taxon>
        <taxon>Lactobacillales</taxon>
        <taxon>Lactobacillaceae</taxon>
        <taxon>Lactobacillus</taxon>
    </lineage>
</organism>
<proteinExistence type="inferred from homology"/>
<keyword evidence="3 8" id="KW-0547">Nucleotide-binding</keyword>
<evidence type="ECO:0000256" key="5">
    <source>
        <dbReference type="ARBA" id="ARBA00022840"/>
    </source>
</evidence>
<comment type="catalytic activity">
    <reaction evidence="6 8">
        <text>dCMP + ATP = dCDP + ADP</text>
        <dbReference type="Rhea" id="RHEA:25094"/>
        <dbReference type="ChEBI" id="CHEBI:30616"/>
        <dbReference type="ChEBI" id="CHEBI:57566"/>
        <dbReference type="ChEBI" id="CHEBI:58593"/>
        <dbReference type="ChEBI" id="CHEBI:456216"/>
        <dbReference type="EC" id="2.7.4.25"/>
    </reaction>
</comment>
<dbReference type="AlphaFoldDB" id="A0A3G6JE51"/>
<dbReference type="GO" id="GO:0005829">
    <property type="term" value="C:cytosol"/>
    <property type="evidence" value="ECO:0007669"/>
    <property type="project" value="TreeGrafter"/>
</dbReference>
<dbReference type="SUPFAM" id="SSF52540">
    <property type="entry name" value="P-loop containing nucleoside triphosphate hydrolases"/>
    <property type="match status" value="1"/>
</dbReference>
<dbReference type="Pfam" id="PF02224">
    <property type="entry name" value="Cytidylate_kin"/>
    <property type="match status" value="1"/>
</dbReference>
<evidence type="ECO:0000256" key="7">
    <source>
        <dbReference type="ARBA" id="ARBA00048478"/>
    </source>
</evidence>
<evidence type="ECO:0000256" key="4">
    <source>
        <dbReference type="ARBA" id="ARBA00022777"/>
    </source>
</evidence>
<dbReference type="PANTHER" id="PTHR21299">
    <property type="entry name" value="CYTIDYLATE KINASE/PANTOATE-BETA-ALANINE LIGASE"/>
    <property type="match status" value="1"/>
</dbReference>
<dbReference type="InterPro" id="IPR027417">
    <property type="entry name" value="P-loop_NTPase"/>
</dbReference>
<dbReference type="PANTHER" id="PTHR21299:SF2">
    <property type="entry name" value="CYTIDYLATE KINASE"/>
    <property type="match status" value="1"/>
</dbReference>
<keyword evidence="2 8" id="KW-0808">Transferase</keyword>
<dbReference type="GO" id="GO:0015949">
    <property type="term" value="P:nucleobase-containing small molecule interconversion"/>
    <property type="evidence" value="ECO:0007669"/>
    <property type="project" value="TreeGrafter"/>
</dbReference>
<protein>
    <recommendedName>
        <fullName evidence="8">Cytidylate kinase</fullName>
        <shortName evidence="8">CK</shortName>
        <ecNumber evidence="8">2.7.4.25</ecNumber>
    </recommendedName>
    <alternativeName>
        <fullName evidence="8">Cytidine monophosphate kinase</fullName>
        <shortName evidence="8">CMP kinase</shortName>
    </alternativeName>
</protein>
<sequence>MQVAIDGPASAGKSTVAKIVANKLSFVYIDTGAMYRACTFIARKHGLDYGDEAGILKAIDEDGIVLEPGESGHKVLVAGEDVSLEIRTPEITANVSQVSALPGVRSKMVDLQRKLAGSTNVIMDGRDIGTTVLPEAEVKIFLVASARSRAERRLLDWQEKGIEAKQTVEEIEADIAKRDYLDSHREVSPLKKAADAIEIDSTNLTIDQVVAAILTEIAKKQIPASKFKKSLVK</sequence>
<name>A0A3G6JE51_LACDL</name>
<keyword evidence="8" id="KW-0963">Cytoplasm</keyword>
<dbReference type="GO" id="GO:0005524">
    <property type="term" value="F:ATP binding"/>
    <property type="evidence" value="ECO:0007669"/>
    <property type="project" value="UniProtKB-UniRule"/>
</dbReference>
<dbReference type="GO" id="GO:0036431">
    <property type="term" value="F:dCMP kinase activity"/>
    <property type="evidence" value="ECO:0007669"/>
    <property type="project" value="InterPro"/>
</dbReference>
<dbReference type="EC" id="2.7.4.25" evidence="8"/>